<comment type="caution">
    <text evidence="3">The sequence shown here is derived from an EMBL/GenBank/DDBJ whole genome shotgun (WGS) entry which is preliminary data.</text>
</comment>
<feature type="transmembrane region" description="Helical" evidence="2">
    <location>
        <begin position="7"/>
        <end position="29"/>
    </location>
</feature>
<dbReference type="EMBL" id="SGJP01000011">
    <property type="protein sequence ID" value="NFA60148.1"/>
    <property type="molecule type" value="Genomic_DNA"/>
</dbReference>
<dbReference type="AlphaFoldDB" id="A0A6M0SXB1"/>
<feature type="region of interest" description="Disordered" evidence="1">
    <location>
        <begin position="42"/>
        <end position="74"/>
    </location>
</feature>
<evidence type="ECO:0000256" key="1">
    <source>
        <dbReference type="SAM" id="MobiDB-lite"/>
    </source>
</evidence>
<keyword evidence="2" id="KW-1133">Transmembrane helix</keyword>
<feature type="compositionally biased region" description="Low complexity" evidence="1">
    <location>
        <begin position="55"/>
        <end position="68"/>
    </location>
</feature>
<protein>
    <submittedName>
        <fullName evidence="3">Uncharacterized protein</fullName>
    </submittedName>
</protein>
<reference evidence="3 4" key="1">
    <citation type="submission" date="2019-02" db="EMBL/GenBank/DDBJ databases">
        <title>Genome sequencing of Clostridium botulinum clinical isolates.</title>
        <authorList>
            <person name="Brunt J."/>
            <person name="Van Vliet A.H.M."/>
            <person name="Stringer S.C."/>
            <person name="Grant K.A."/>
            <person name="Carter A.C."/>
            <person name="Peck M.W."/>
        </authorList>
    </citation>
    <scope>NUCLEOTIDE SEQUENCE [LARGE SCALE GENOMIC DNA]</scope>
    <source>
        <strain evidence="3 4">R1125/03</strain>
    </source>
</reference>
<keyword evidence="2" id="KW-0812">Transmembrane</keyword>
<organism evidence="3 4">
    <name type="scientific">Clostridium botulinum</name>
    <dbReference type="NCBI Taxonomy" id="1491"/>
    <lineage>
        <taxon>Bacteria</taxon>
        <taxon>Bacillati</taxon>
        <taxon>Bacillota</taxon>
        <taxon>Clostridia</taxon>
        <taxon>Eubacteriales</taxon>
        <taxon>Clostridiaceae</taxon>
        <taxon>Clostridium</taxon>
    </lineage>
</organism>
<keyword evidence="2" id="KW-0472">Membrane</keyword>
<proteinExistence type="predicted"/>
<evidence type="ECO:0000313" key="3">
    <source>
        <dbReference type="EMBL" id="NFA60148.1"/>
    </source>
</evidence>
<name>A0A6M0SXB1_CLOBO</name>
<evidence type="ECO:0000256" key="2">
    <source>
        <dbReference type="SAM" id="Phobius"/>
    </source>
</evidence>
<accession>A0A6M0SXB1</accession>
<sequence length="220" mass="25167">MVKNKKYIRVLFIIGIIVAFISMIGAIILKSNESIKIDTNNTTNNPKIVLEENNNRSPSNDNNSSSSSTKKKHTLNTVKKYDGNNIILSNNKIINTKDKVFFGDKEIKPNSQIFQGKLNTGEEYIVIYNGIKVIEKMRTDVKEKIYIYTAKIMDVADSKLKLDNNTELTVDINCTIQKVSNNSIMEYSKTYYNLSDYNLSDHIGELMLYKNKIINIVIYD</sequence>
<dbReference type="Proteomes" id="UP000473089">
    <property type="component" value="Unassembled WGS sequence"/>
</dbReference>
<gene>
    <name evidence="3" type="ORF">EXM42_07005</name>
</gene>
<evidence type="ECO:0000313" key="4">
    <source>
        <dbReference type="Proteomes" id="UP000473089"/>
    </source>
</evidence>